<keyword evidence="7" id="KW-1185">Reference proteome</keyword>
<feature type="domain" description="Helicase ATP-binding" evidence="5">
    <location>
        <begin position="53"/>
        <end position="240"/>
    </location>
</feature>
<evidence type="ECO:0000256" key="2">
    <source>
        <dbReference type="ARBA" id="ARBA00022801"/>
    </source>
</evidence>
<feature type="compositionally biased region" description="Polar residues" evidence="4">
    <location>
        <begin position="136"/>
        <end position="159"/>
    </location>
</feature>
<dbReference type="InterPro" id="IPR027417">
    <property type="entry name" value="P-loop_NTPase"/>
</dbReference>
<evidence type="ECO:0000313" key="7">
    <source>
        <dbReference type="Proteomes" id="UP001608902"/>
    </source>
</evidence>
<evidence type="ECO:0000256" key="3">
    <source>
        <dbReference type="ARBA" id="ARBA00022840"/>
    </source>
</evidence>
<dbReference type="AlphaFoldDB" id="A0ABD6EDD9"/>
<keyword evidence="3" id="KW-0067">ATP-binding</keyword>
<dbReference type="PANTHER" id="PTHR11472">
    <property type="entry name" value="DNA REPAIR DEAD HELICASE RAD3/XP-D SUBFAMILY MEMBER"/>
    <property type="match status" value="1"/>
</dbReference>
<evidence type="ECO:0000259" key="5">
    <source>
        <dbReference type="PROSITE" id="PS51193"/>
    </source>
</evidence>
<dbReference type="PANTHER" id="PTHR11472:SF47">
    <property type="entry name" value="FANCONI ANEMIA GROUP J PROTEIN"/>
    <property type="match status" value="1"/>
</dbReference>
<organism evidence="6 7">
    <name type="scientific">Gnathostoma spinigerum</name>
    <dbReference type="NCBI Taxonomy" id="75299"/>
    <lineage>
        <taxon>Eukaryota</taxon>
        <taxon>Metazoa</taxon>
        <taxon>Ecdysozoa</taxon>
        <taxon>Nematoda</taxon>
        <taxon>Chromadorea</taxon>
        <taxon>Rhabditida</taxon>
        <taxon>Spirurina</taxon>
        <taxon>Gnathostomatomorpha</taxon>
        <taxon>Gnathostomatoidea</taxon>
        <taxon>Gnathostomatidae</taxon>
        <taxon>Gnathostoma</taxon>
    </lineage>
</organism>
<dbReference type="SUPFAM" id="SSF52540">
    <property type="entry name" value="P-loop containing nucleoside triphosphate hydrolases"/>
    <property type="match status" value="1"/>
</dbReference>
<feature type="region of interest" description="Disordered" evidence="4">
    <location>
        <begin position="131"/>
        <end position="159"/>
    </location>
</feature>
<reference evidence="6 7" key="1">
    <citation type="submission" date="2024-08" db="EMBL/GenBank/DDBJ databases">
        <title>Gnathostoma spinigerum genome.</title>
        <authorList>
            <person name="Gonzalez-Bertolin B."/>
            <person name="Monzon S."/>
            <person name="Zaballos A."/>
            <person name="Jimenez P."/>
            <person name="Dekumyoy P."/>
            <person name="Varona S."/>
            <person name="Cuesta I."/>
            <person name="Sumanam S."/>
            <person name="Adisakwattana P."/>
            <person name="Gasser R.B."/>
            <person name="Hernandez-Gonzalez A."/>
            <person name="Young N.D."/>
            <person name="Perteguer M.J."/>
        </authorList>
    </citation>
    <scope>NUCLEOTIDE SEQUENCE [LARGE SCALE GENOMIC DNA]</scope>
    <source>
        <strain evidence="6">AL3</strain>
        <tissue evidence="6">Liver</tissue>
    </source>
</reference>
<protein>
    <recommendedName>
        <fullName evidence="5">Helicase ATP-binding domain-containing protein</fullName>
    </recommendedName>
</protein>
<name>A0ABD6EDD9_9BILA</name>
<proteinExistence type="predicted"/>
<dbReference type="EMBL" id="JBGFUD010001354">
    <property type="protein sequence ID" value="MFH4976164.1"/>
    <property type="molecule type" value="Genomic_DNA"/>
</dbReference>
<dbReference type="InterPro" id="IPR045028">
    <property type="entry name" value="DinG/Rad3-like"/>
</dbReference>
<evidence type="ECO:0000256" key="4">
    <source>
        <dbReference type="SAM" id="MobiDB-lite"/>
    </source>
</evidence>
<evidence type="ECO:0000256" key="1">
    <source>
        <dbReference type="ARBA" id="ARBA00022741"/>
    </source>
</evidence>
<dbReference type="Proteomes" id="UP001608902">
    <property type="component" value="Unassembled WGS sequence"/>
</dbReference>
<accession>A0ABD6EDD9</accession>
<gene>
    <name evidence="6" type="ORF">AB6A40_002873</name>
</gene>
<dbReference type="GO" id="GO:0005524">
    <property type="term" value="F:ATP binding"/>
    <property type="evidence" value="ECO:0007669"/>
    <property type="project" value="UniProtKB-KW"/>
</dbReference>
<keyword evidence="2" id="KW-0378">Hydrolase</keyword>
<comment type="caution">
    <text evidence="6">The sequence shown here is derived from an EMBL/GenBank/DDBJ whole genome shotgun (WGS) entry which is preliminary data.</text>
</comment>
<keyword evidence="1" id="KW-0547">Nucleotide-binding</keyword>
<dbReference type="Gene3D" id="3.40.50.300">
    <property type="entry name" value="P-loop containing nucleotide triphosphate hydrolases"/>
    <property type="match status" value="1"/>
</dbReference>
<evidence type="ECO:0000313" key="6">
    <source>
        <dbReference type="EMBL" id="MFH4976164.1"/>
    </source>
</evidence>
<dbReference type="InterPro" id="IPR014013">
    <property type="entry name" value="Helic_SF1/SF2_ATP-bd_DinG/Rad3"/>
</dbReference>
<sequence>MSSRSPGYCLDKCVGDHPKRLHTSSIIRKDRKHFRKSIKLEATEYNHVLICGYHVQLPRSIIPYPSQRTMIAKILTSLKNKLNALIESPTGSGKTLGLLSASCTWLLKYKEERERSIKDCKLCHTRNGYELDNGNAGHQTTSNENSLPENQETSFANQLSDNDLVSEDSLRSMDEEFESDFVPVDVHPFLQRLSAQLKADHTESVKMDGNEASPHSHTCLPSVFFYLSSLYLRTVCIRMY</sequence>
<dbReference type="GO" id="GO:0016787">
    <property type="term" value="F:hydrolase activity"/>
    <property type="evidence" value="ECO:0007669"/>
    <property type="project" value="UniProtKB-KW"/>
</dbReference>
<dbReference type="PROSITE" id="PS51193">
    <property type="entry name" value="HELICASE_ATP_BIND_2"/>
    <property type="match status" value="1"/>
</dbReference>